<reference evidence="1" key="1">
    <citation type="submission" date="2019-08" db="EMBL/GenBank/DDBJ databases">
        <authorList>
            <person name="Kucharzyk K."/>
            <person name="Murdoch R.W."/>
            <person name="Higgins S."/>
            <person name="Loffler F."/>
        </authorList>
    </citation>
    <scope>NUCLEOTIDE SEQUENCE</scope>
</reference>
<gene>
    <name evidence="1" type="ORF">SDC9_120932</name>
</gene>
<dbReference type="AlphaFoldDB" id="A0A645CAJ0"/>
<proteinExistence type="predicted"/>
<dbReference type="EMBL" id="VSSQ01025662">
    <property type="protein sequence ID" value="MPM73947.1"/>
    <property type="molecule type" value="Genomic_DNA"/>
</dbReference>
<accession>A0A645CAJ0</accession>
<protein>
    <submittedName>
        <fullName evidence="1">Uncharacterized protein</fullName>
    </submittedName>
</protein>
<comment type="caution">
    <text evidence="1">The sequence shown here is derived from an EMBL/GenBank/DDBJ whole genome shotgun (WGS) entry which is preliminary data.</text>
</comment>
<organism evidence="1">
    <name type="scientific">bioreactor metagenome</name>
    <dbReference type="NCBI Taxonomy" id="1076179"/>
    <lineage>
        <taxon>unclassified sequences</taxon>
        <taxon>metagenomes</taxon>
        <taxon>ecological metagenomes</taxon>
    </lineage>
</organism>
<evidence type="ECO:0000313" key="1">
    <source>
        <dbReference type="EMBL" id="MPM73947.1"/>
    </source>
</evidence>
<name>A0A645CAJ0_9ZZZZ</name>
<sequence>MKVRQEKNPIWSEESIKTGINRSVRQVFIANNLMIPYHQTSNHLNSNLMKKILLFSIGVLFSIGFHCQNLGTEMGKFEGVAAYYNPSGYISNTYNYLNEVNTGMK</sequence>